<dbReference type="GO" id="GO:0005737">
    <property type="term" value="C:cytoplasm"/>
    <property type="evidence" value="ECO:0007669"/>
    <property type="project" value="TreeGrafter"/>
</dbReference>
<dbReference type="STRING" id="342668.A0A1B8GN02"/>
<dbReference type="AlphaFoldDB" id="A0A1B8GN02"/>
<evidence type="ECO:0000313" key="3">
    <source>
        <dbReference type="EMBL" id="OBT97214.1"/>
    </source>
</evidence>
<dbReference type="GO" id="GO:0004620">
    <property type="term" value="F:phospholipase activity"/>
    <property type="evidence" value="ECO:0007669"/>
    <property type="project" value="TreeGrafter"/>
</dbReference>
<feature type="region of interest" description="Disordered" evidence="1">
    <location>
        <begin position="358"/>
        <end position="453"/>
    </location>
</feature>
<sequence length="1012" mass="112932">MTPTSSAAAPKKVEKSYLSSAVESISPWTSSRPATPKPAQGSGVAAEAQAQSAQRGGDHSVGRSHGISTRRYPEDCPPLKTKWFYAVDAPKRKPKLLKDVNIESKPLPAPKKYLTFSPGDSQSIEKAYQKFIEDEEDEGQTAQSPIDLTQTTPESKPGRKENSSLEGDGSLKQRRTIKVPVNEDYLFDVDIEERELAPVYWLGPIYDVRRGTWFYQEGSTLRPCDENLATQLEEGYLKVKPFRYPKPAVKDTQPKTTEGGKLPTDMGASEVTPKASAENLKAATEQAGRKPTDAVHQPQTHRLFGSYMNSIVTYQDDTVAWLSDDSIVSRMSTTVYQRFAGGGYMSGVKIVRGYTKGEKTSTDAKTEVPLAPETDMVDESDKAGLRLDERQQRLLKRRSAPAGTLRASDIRDLHAEAEKPASSGSSTPKAEEAIRKLDEKEIRDDYQDHPTEDQSREIEHLILVTHGIGQRLGMRTESVNFIHDVNVLRQTLKSVYGNSADLQALNSEIDKLPKNCRIQVLPVCWRHLLDFPRHGLKQNRKEHDLADVSSEDEEYPSLDDITVEGVPFVRSLITDLALDVLLYQSAYREHISNIVLRECNRVYKLFLDRNPDFNGKVSLIGHSLGSAIFFDILCRQKEDKDTYGLPQHPKFYHNRPGVQPQSKKDGKDMSFDFEVEDFYCLGSPIGLFQMLKGRTIAARHHPEAMPAQSPMDLDMLDDPFLAANSHPNETFFPTSGLPYSISSPKCAQLYNIFHPSDPIAYRLEPLIAPAMSSLKPQALPYTKKGLFNTSAAQGITGIGARVGQSVSGLWSSFSSGIASSLINRSLGLTGEDIAKMERAQGQSIRESPLSMGAGTNISGGGVITDTRTLTRENTNEKQRQLAEDTANADREGNENAPTLIDDDIETLYSGFQKRRKSHQGNEESNKERIAADERAKKLRREEMKVRGLNENGRIDFSIQESVLDFNPYNTIASHLSYWGDEDVCHFMQSQLLSRHRAFKRRASMDLLKKPLK</sequence>
<dbReference type="InterPro" id="IPR055555">
    <property type="entry name" value="PA-PLA1_DUF7131"/>
</dbReference>
<dbReference type="EMBL" id="KV460223">
    <property type="protein sequence ID" value="OBT97214.1"/>
    <property type="molecule type" value="Genomic_DNA"/>
</dbReference>
<dbReference type="PANTHER" id="PTHR23509">
    <property type="entry name" value="PA-PL1 PHOSPHOLIPASE FAMILY"/>
    <property type="match status" value="1"/>
</dbReference>
<feature type="compositionally biased region" description="Basic and acidic residues" evidence="1">
    <location>
        <begin position="870"/>
        <end position="893"/>
    </location>
</feature>
<feature type="compositionally biased region" description="Polar residues" evidence="1">
    <location>
        <begin position="24"/>
        <end position="33"/>
    </location>
</feature>
<dbReference type="InterPro" id="IPR058055">
    <property type="entry name" value="PA-PLA1"/>
</dbReference>
<reference evidence="3 4" key="1">
    <citation type="submission" date="2016-03" db="EMBL/GenBank/DDBJ databases">
        <title>Comparative genomics of Pseudogymnoascus destructans, the fungus causing white-nose syndrome of bats.</title>
        <authorList>
            <person name="Palmer J.M."/>
            <person name="Drees K.P."/>
            <person name="Foster J.T."/>
            <person name="Lindner D.L."/>
        </authorList>
    </citation>
    <scope>NUCLEOTIDE SEQUENCE [LARGE SCALE GENOMIC DNA]</scope>
    <source>
        <strain evidence="3 4">UAMH 10579</strain>
    </source>
</reference>
<dbReference type="Pfam" id="PF02862">
    <property type="entry name" value="DDHD"/>
    <property type="match status" value="1"/>
</dbReference>
<feature type="region of interest" description="Disordered" evidence="1">
    <location>
        <begin position="135"/>
        <end position="171"/>
    </location>
</feature>
<dbReference type="PROSITE" id="PS51043">
    <property type="entry name" value="DDHD"/>
    <property type="match status" value="1"/>
</dbReference>
<proteinExistence type="predicted"/>
<dbReference type="PANTHER" id="PTHR23509:SF10">
    <property type="entry name" value="LD21067P"/>
    <property type="match status" value="1"/>
</dbReference>
<feature type="region of interest" description="Disordered" evidence="1">
    <location>
        <begin position="870"/>
        <end position="898"/>
    </location>
</feature>
<feature type="compositionally biased region" description="Polar residues" evidence="1">
    <location>
        <begin position="140"/>
        <end position="154"/>
    </location>
</feature>
<dbReference type="OrthoDB" id="431378at2759"/>
<dbReference type="Proteomes" id="UP000091956">
    <property type="component" value="Unassembled WGS sequence"/>
</dbReference>
<feature type="region of interest" description="Disordered" evidence="1">
    <location>
        <begin position="645"/>
        <end position="666"/>
    </location>
</feature>
<reference evidence="4" key="2">
    <citation type="journal article" date="2018" name="Nat. Commun.">
        <title>Extreme sensitivity to ultraviolet light in the fungal pathogen causing white-nose syndrome of bats.</title>
        <authorList>
            <person name="Palmer J.M."/>
            <person name="Drees K.P."/>
            <person name="Foster J.T."/>
            <person name="Lindner D.L."/>
        </authorList>
    </citation>
    <scope>NUCLEOTIDE SEQUENCE [LARGE SCALE GENOMIC DNA]</scope>
    <source>
        <strain evidence="4">UAMH 10579</strain>
    </source>
</reference>
<dbReference type="SMART" id="SM01127">
    <property type="entry name" value="DDHD"/>
    <property type="match status" value="1"/>
</dbReference>
<keyword evidence="4" id="KW-1185">Reference proteome</keyword>
<dbReference type="Pfam" id="PF23465">
    <property type="entry name" value="DUF7131"/>
    <property type="match status" value="1"/>
</dbReference>
<dbReference type="GO" id="GO:0046872">
    <property type="term" value="F:metal ion binding"/>
    <property type="evidence" value="ECO:0007669"/>
    <property type="project" value="InterPro"/>
</dbReference>
<evidence type="ECO:0000313" key="4">
    <source>
        <dbReference type="Proteomes" id="UP000091956"/>
    </source>
</evidence>
<dbReference type="InterPro" id="IPR057826">
    <property type="entry name" value="WWE_C20G8.02"/>
</dbReference>
<feature type="compositionally biased region" description="Basic and acidic residues" evidence="1">
    <location>
        <begin position="408"/>
        <end position="419"/>
    </location>
</feature>
<feature type="compositionally biased region" description="Basic and acidic residues" evidence="1">
    <location>
        <begin position="379"/>
        <end position="392"/>
    </location>
</feature>
<protein>
    <recommendedName>
        <fullName evidence="2">DDHD domain-containing protein</fullName>
    </recommendedName>
</protein>
<accession>A0A1B8GN02</accession>
<dbReference type="Pfam" id="PF23463">
    <property type="entry name" value="WWE_2"/>
    <property type="match status" value="1"/>
</dbReference>
<dbReference type="GeneID" id="28838011"/>
<feature type="domain" description="DDHD" evidence="2">
    <location>
        <begin position="671"/>
        <end position="993"/>
    </location>
</feature>
<name>A0A1B8GN02_9PEZI</name>
<evidence type="ECO:0000259" key="2">
    <source>
        <dbReference type="PROSITE" id="PS51043"/>
    </source>
</evidence>
<feature type="compositionally biased region" description="Basic and acidic residues" evidence="1">
    <location>
        <begin position="429"/>
        <end position="453"/>
    </location>
</feature>
<organism evidence="3 4">
    <name type="scientific">Pseudogymnoascus verrucosus</name>
    <dbReference type="NCBI Taxonomy" id="342668"/>
    <lineage>
        <taxon>Eukaryota</taxon>
        <taxon>Fungi</taxon>
        <taxon>Dikarya</taxon>
        <taxon>Ascomycota</taxon>
        <taxon>Pezizomycotina</taxon>
        <taxon>Leotiomycetes</taxon>
        <taxon>Thelebolales</taxon>
        <taxon>Thelebolaceae</taxon>
        <taxon>Pseudogymnoascus</taxon>
    </lineage>
</organism>
<feature type="region of interest" description="Disordered" evidence="1">
    <location>
        <begin position="24"/>
        <end position="74"/>
    </location>
</feature>
<evidence type="ECO:0000256" key="1">
    <source>
        <dbReference type="SAM" id="MobiDB-lite"/>
    </source>
</evidence>
<gene>
    <name evidence="3" type="ORF">VE01_04625</name>
</gene>
<dbReference type="InterPro" id="IPR004177">
    <property type="entry name" value="DDHD_dom"/>
</dbReference>
<dbReference type="RefSeq" id="XP_018130947.1">
    <property type="nucleotide sequence ID" value="XM_018274096.2"/>
</dbReference>
<feature type="region of interest" description="Disordered" evidence="1">
    <location>
        <begin position="247"/>
        <end position="274"/>
    </location>
</feature>